<keyword evidence="5" id="KW-0157">Chromophore</keyword>
<organism evidence="9">
    <name type="scientific">Volvox carteri f. nagariensis</name>
    <dbReference type="NCBI Taxonomy" id="3068"/>
    <lineage>
        <taxon>Eukaryota</taxon>
        <taxon>Viridiplantae</taxon>
        <taxon>Chlorophyta</taxon>
        <taxon>core chlorophytes</taxon>
        <taxon>Chlorophyceae</taxon>
        <taxon>CS clade</taxon>
        <taxon>Chlamydomonadales</taxon>
        <taxon>Volvocaceae</taxon>
        <taxon>Volvox</taxon>
    </lineage>
</organism>
<dbReference type="CDD" id="cd00130">
    <property type="entry name" value="PAS"/>
    <property type="match status" value="1"/>
</dbReference>
<dbReference type="RefSeq" id="XP_002949251.1">
    <property type="nucleotide sequence ID" value="XM_002949205.1"/>
</dbReference>
<dbReference type="PANTHER" id="PTHR47429:SF8">
    <property type="entry name" value="PHOTOTROPIN-1-LIKE"/>
    <property type="match status" value="1"/>
</dbReference>
<dbReference type="SUPFAM" id="SSF55785">
    <property type="entry name" value="PYP-like sensor domain (PAS domain)"/>
    <property type="match status" value="1"/>
</dbReference>
<sequence>LREGITITDASAPDHPIVYTNKAFLSMTGYSREEVVGRNCRFLQGRDTSPAAVRTIREALARHQPVTVQLLNYTRDGTAFWNELRLEPVVAPYSGKLLAYIGVQHDVT</sequence>
<dbReference type="GO" id="GO:0009881">
    <property type="term" value="F:photoreceptor activity"/>
    <property type="evidence" value="ECO:0007669"/>
    <property type="project" value="UniProtKB-KW"/>
</dbReference>
<evidence type="ECO:0000259" key="7">
    <source>
        <dbReference type="PROSITE" id="PS50113"/>
    </source>
</evidence>
<dbReference type="InterPro" id="IPR000700">
    <property type="entry name" value="PAS-assoc_C"/>
</dbReference>
<dbReference type="STRING" id="3068.D8TS10"/>
<dbReference type="NCBIfam" id="TIGR00229">
    <property type="entry name" value="sensory_box"/>
    <property type="match status" value="1"/>
</dbReference>
<proteinExistence type="predicted"/>
<keyword evidence="1" id="KW-0675">Receptor</keyword>
<evidence type="ECO:0000259" key="6">
    <source>
        <dbReference type="PROSITE" id="PS50112"/>
    </source>
</evidence>
<name>D8TS10_VOLCA</name>
<keyword evidence="4" id="KW-0288">FMN</keyword>
<evidence type="ECO:0000256" key="1">
    <source>
        <dbReference type="ARBA" id="ARBA00022543"/>
    </source>
</evidence>
<evidence type="ECO:0000313" key="8">
    <source>
        <dbReference type="EMBL" id="EFJ49744.1"/>
    </source>
</evidence>
<dbReference type="InParanoid" id="D8TS10"/>
<evidence type="ECO:0000256" key="3">
    <source>
        <dbReference type="ARBA" id="ARBA00022630"/>
    </source>
</evidence>
<accession>D8TS10</accession>
<keyword evidence="1" id="KW-0600">Photoreceptor protein</keyword>
<dbReference type="PROSITE" id="PS50113">
    <property type="entry name" value="PAC"/>
    <property type="match status" value="1"/>
</dbReference>
<dbReference type="Pfam" id="PF13426">
    <property type="entry name" value="PAS_9"/>
    <property type="match status" value="1"/>
</dbReference>
<evidence type="ECO:0000313" key="9">
    <source>
        <dbReference type="Proteomes" id="UP000001058"/>
    </source>
</evidence>
<feature type="domain" description="PAS" evidence="6">
    <location>
        <begin position="1"/>
        <end position="63"/>
    </location>
</feature>
<keyword evidence="2" id="KW-0716">Sensory transduction</keyword>
<dbReference type="InterPro" id="IPR035965">
    <property type="entry name" value="PAS-like_dom_sf"/>
</dbReference>
<dbReference type="OrthoDB" id="537316at2759"/>
<evidence type="ECO:0000256" key="2">
    <source>
        <dbReference type="ARBA" id="ARBA00022606"/>
    </source>
</evidence>
<feature type="non-terminal residue" evidence="8">
    <location>
        <position position="1"/>
    </location>
</feature>
<dbReference type="PROSITE" id="PS50112">
    <property type="entry name" value="PAS"/>
    <property type="match status" value="1"/>
</dbReference>
<evidence type="ECO:0000256" key="5">
    <source>
        <dbReference type="ARBA" id="ARBA00022991"/>
    </source>
</evidence>
<dbReference type="KEGG" id="vcn:VOLCADRAFT_59125"/>
<feature type="non-terminal residue" evidence="8">
    <location>
        <position position="108"/>
    </location>
</feature>
<dbReference type="InterPro" id="IPR000014">
    <property type="entry name" value="PAS"/>
</dbReference>
<dbReference type="GeneID" id="9616070"/>
<protein>
    <recommendedName>
        <fullName evidence="10">PAS domain-containing protein</fullName>
    </recommendedName>
</protein>
<dbReference type="Proteomes" id="UP000001058">
    <property type="component" value="Unassembled WGS sequence"/>
</dbReference>
<dbReference type="EMBL" id="GL378334">
    <property type="protein sequence ID" value="EFJ49744.1"/>
    <property type="molecule type" value="Genomic_DNA"/>
</dbReference>
<dbReference type="Gene3D" id="3.30.450.20">
    <property type="entry name" value="PAS domain"/>
    <property type="match status" value="1"/>
</dbReference>
<reference evidence="8 9" key="1">
    <citation type="journal article" date="2010" name="Science">
        <title>Genomic analysis of organismal complexity in the multicellular green alga Volvox carteri.</title>
        <authorList>
            <person name="Prochnik S.E."/>
            <person name="Umen J."/>
            <person name="Nedelcu A.M."/>
            <person name="Hallmann A."/>
            <person name="Miller S.M."/>
            <person name="Nishii I."/>
            <person name="Ferris P."/>
            <person name="Kuo A."/>
            <person name="Mitros T."/>
            <person name="Fritz-Laylin L.K."/>
            <person name="Hellsten U."/>
            <person name="Chapman J."/>
            <person name="Simakov O."/>
            <person name="Rensing S.A."/>
            <person name="Terry A."/>
            <person name="Pangilinan J."/>
            <person name="Kapitonov V."/>
            <person name="Jurka J."/>
            <person name="Salamov A."/>
            <person name="Shapiro H."/>
            <person name="Schmutz J."/>
            <person name="Grimwood J."/>
            <person name="Lindquist E."/>
            <person name="Lucas S."/>
            <person name="Grigoriev I.V."/>
            <person name="Schmitt R."/>
            <person name="Kirk D."/>
            <person name="Rokhsar D.S."/>
        </authorList>
    </citation>
    <scope>NUCLEOTIDE SEQUENCE [LARGE SCALE GENOMIC DNA]</scope>
    <source>
        <strain evidence="9">f. Nagariensis / Eve</strain>
    </source>
</reference>
<evidence type="ECO:0000256" key="4">
    <source>
        <dbReference type="ARBA" id="ARBA00022643"/>
    </source>
</evidence>
<keyword evidence="3" id="KW-0285">Flavoprotein</keyword>
<dbReference type="PANTHER" id="PTHR47429">
    <property type="entry name" value="PROTEIN TWIN LOV 1"/>
    <property type="match status" value="1"/>
</dbReference>
<keyword evidence="9" id="KW-1185">Reference proteome</keyword>
<dbReference type="GO" id="GO:0005634">
    <property type="term" value="C:nucleus"/>
    <property type="evidence" value="ECO:0007669"/>
    <property type="project" value="TreeGrafter"/>
</dbReference>
<dbReference type="AlphaFoldDB" id="D8TS10"/>
<feature type="domain" description="PAC" evidence="7">
    <location>
        <begin position="64"/>
        <end position="108"/>
    </location>
</feature>
<gene>
    <name evidence="8" type="ORF">VOLCADRAFT_59125</name>
</gene>
<evidence type="ECO:0008006" key="10">
    <source>
        <dbReference type="Google" id="ProtNLM"/>
    </source>
</evidence>